<accession>A0A060DIK3</accession>
<dbReference type="KEGG" id="abq:ABAZ39_11490"/>
<reference evidence="1 2" key="1">
    <citation type="journal article" date="2014" name="Genome Announc.">
        <title>Complete Genome Sequence of the Model Rhizosphere Strain Azospirillum brasilense Az39, Successfully Applied in Agriculture.</title>
        <authorList>
            <person name="Rivera D."/>
            <person name="Revale S."/>
            <person name="Molina R."/>
            <person name="Gualpa J."/>
            <person name="Puente M."/>
            <person name="Maroniche G."/>
            <person name="Paris G."/>
            <person name="Baker D."/>
            <person name="Clavijo B."/>
            <person name="McLay K."/>
            <person name="Spaepen S."/>
            <person name="Perticari A."/>
            <person name="Vazquez M."/>
            <person name="Wisniewski-Dye F."/>
            <person name="Watkins C."/>
            <person name="Martinez-Abarca F."/>
            <person name="Vanderleyden J."/>
            <person name="Cassan F."/>
        </authorList>
    </citation>
    <scope>NUCLEOTIDE SEQUENCE [LARGE SCALE GENOMIC DNA]</scope>
    <source>
        <strain evidence="1 2">Az39</strain>
    </source>
</reference>
<dbReference type="AlphaFoldDB" id="A0A060DIK3"/>
<proteinExistence type="predicted"/>
<dbReference type="Proteomes" id="UP000027186">
    <property type="component" value="Chromosome"/>
</dbReference>
<dbReference type="EMBL" id="CP007793">
    <property type="protein sequence ID" value="AIB12605.1"/>
    <property type="molecule type" value="Genomic_DNA"/>
</dbReference>
<sequence>MPAAEVVDDNGTYHCTRYLRLSDCGAEHEHHLRRVNAGVAAQGIRRALGSGYRSAHEAARQLRLLAPWAPA</sequence>
<evidence type="ECO:0000313" key="1">
    <source>
        <dbReference type="EMBL" id="AIB12605.1"/>
    </source>
</evidence>
<name>A0A060DIK3_9PROT</name>
<protein>
    <submittedName>
        <fullName evidence="1">Uncharacterized protein</fullName>
    </submittedName>
</protein>
<evidence type="ECO:0000313" key="2">
    <source>
        <dbReference type="Proteomes" id="UP000027186"/>
    </source>
</evidence>
<organism evidence="1 2">
    <name type="scientific">Azospirillum argentinense</name>
    <dbReference type="NCBI Taxonomy" id="2970906"/>
    <lineage>
        <taxon>Bacteria</taxon>
        <taxon>Pseudomonadati</taxon>
        <taxon>Pseudomonadota</taxon>
        <taxon>Alphaproteobacteria</taxon>
        <taxon>Rhodospirillales</taxon>
        <taxon>Azospirillaceae</taxon>
        <taxon>Azospirillum</taxon>
    </lineage>
</organism>
<gene>
    <name evidence="1" type="ORF">ABAZ39_11490</name>
</gene>
<dbReference type="RefSeq" id="WP_038529417.1">
    <property type="nucleotide sequence ID" value="NZ_CP007793.1"/>
</dbReference>